<dbReference type="EMBL" id="MLAK01000384">
    <property type="protein sequence ID" value="OHT14361.1"/>
    <property type="molecule type" value="Genomic_DNA"/>
</dbReference>
<organism evidence="9 10">
    <name type="scientific">Tritrichomonas foetus</name>
    <dbReference type="NCBI Taxonomy" id="1144522"/>
    <lineage>
        <taxon>Eukaryota</taxon>
        <taxon>Metamonada</taxon>
        <taxon>Parabasalia</taxon>
        <taxon>Tritrichomonadida</taxon>
        <taxon>Tritrichomonadidae</taxon>
        <taxon>Tritrichomonas</taxon>
    </lineage>
</organism>
<evidence type="ECO:0000256" key="4">
    <source>
        <dbReference type="PIRSR" id="PIRSR623088-1"/>
    </source>
</evidence>
<feature type="binding site" evidence="6">
    <location>
        <position position="963"/>
    </location>
    <ligand>
        <name>Zn(2+)</name>
        <dbReference type="ChEBI" id="CHEBI:29105"/>
        <label>2</label>
    </ligand>
</feature>
<dbReference type="VEuPathDB" id="TrichDB:TRFO_15279"/>
<evidence type="ECO:0000256" key="2">
    <source>
        <dbReference type="ARBA" id="ARBA00022723"/>
    </source>
</evidence>
<feature type="active site" description="Proton donor" evidence="4">
    <location>
        <position position="922"/>
    </location>
</feature>
<feature type="compositionally biased region" description="Polar residues" evidence="7">
    <location>
        <begin position="122"/>
        <end position="131"/>
    </location>
</feature>
<evidence type="ECO:0000313" key="10">
    <source>
        <dbReference type="Proteomes" id="UP000179807"/>
    </source>
</evidence>
<dbReference type="GO" id="GO:0004114">
    <property type="term" value="F:3',5'-cyclic-nucleotide phosphodiesterase activity"/>
    <property type="evidence" value="ECO:0007669"/>
    <property type="project" value="InterPro"/>
</dbReference>
<evidence type="ECO:0000259" key="8">
    <source>
        <dbReference type="PROSITE" id="PS51845"/>
    </source>
</evidence>
<dbReference type="InterPro" id="IPR029016">
    <property type="entry name" value="GAF-like_dom_sf"/>
</dbReference>
<dbReference type="Proteomes" id="UP000179807">
    <property type="component" value="Unassembled WGS sequence"/>
</dbReference>
<dbReference type="GO" id="GO:0046872">
    <property type="term" value="F:metal ion binding"/>
    <property type="evidence" value="ECO:0007669"/>
    <property type="project" value="UniProtKB-KW"/>
</dbReference>
<dbReference type="InterPro" id="IPR003607">
    <property type="entry name" value="HD/PDEase_dom"/>
</dbReference>
<dbReference type="SMART" id="SM00471">
    <property type="entry name" value="HDc"/>
    <property type="match status" value="1"/>
</dbReference>
<gene>
    <name evidence="9" type="ORF">TRFO_15279</name>
</gene>
<evidence type="ECO:0000313" key="9">
    <source>
        <dbReference type="EMBL" id="OHT14361.1"/>
    </source>
</evidence>
<feature type="binding site" evidence="5">
    <location>
        <begin position="922"/>
        <end position="926"/>
    </location>
    <ligand>
        <name>AMP</name>
        <dbReference type="ChEBI" id="CHEBI:456215"/>
    </ligand>
</feature>
<dbReference type="Gene3D" id="1.10.1300.10">
    <property type="entry name" value="3'5'-cyclic nucleotide phosphodiesterase, catalytic domain"/>
    <property type="match status" value="1"/>
</dbReference>
<evidence type="ECO:0000256" key="6">
    <source>
        <dbReference type="PIRSR" id="PIRSR623088-3"/>
    </source>
</evidence>
<sequence>MNHRSFVQRKPLPRRRDKFQIPCLVQQDQVVMTPAKQIPHHYVVPQAGQVGTANQFGQQNYQQGQEGTIKLINSGRSSSMRILTDKSGKTTTSKKPAALSNLKEVKDMPLQIGRPKSKASQRDSPNPNGEINSPFHESSFDVAFDAFLVNASENAPSSLSNAMEIFFKDQLNASTVCYWEDISSLQILYSYSKNLRIRRDVGIAGLAFVSRSINKAQSFPLHPSFDSNIDGKVSSSDGPFICFPVFDFRNAIVGVVEVVRSSSSSVFTADEENLINHFVKKFKTLSRYIIQPQKIDPILLEIMQLMSVDQLILFFESRLTPYFKCRAFEIWEYNEEKDVMVRYFQNKTVIVNDHTGIVGEAIREAQLCNCEVNKLHRSYDPVIDTETEESVLVLPVIEATSKNKYAIVLRGANHQAFLNSNPSNTSSNTSGTGKNNMLSSARSNVSGNAFVVAGNAGGIFTSYDEEKLKSLAPYLALALSNASNHSLFFDQYQKSRYEQEGLTALLEVAEVLSSVLDIEKLTATIMEKGRLLTNADRCSLFLVNDAGDRLITSFQRGLRESIDIPINKGIAGKTVSEARILNIADAYEDPAFDPSTDSESGYRTKSILSVPIYNYRGEIIGVTEMVNKLDNRPFGQWDAKMIQIFNVFCGISLENARLYQHSLDMSQQLHSFFEVSFSLSKSENIQLLLTDIMQNARKVICAERASLFLVDPAANVLKSFIFDGGDVPPTLPLTTGIAASCAQTKEPLTVNDVYHDPRFNRSVDSSSGFRTNSVCVAPVITSDGQVMGVAEMVNKVGGNFTESDQKMLQSFAAFASVSLENSRLKDTVTLGSVTIEMQKYVGESERDKTDQIPVLLKLTEEQEQKIRILNFFAIEWDEIDKFKIIFSLFTEFGLLKEFDVKNEMLFTFLYEIRHMYHSVPYHNWIHAIDVSQYVSYEMRTAKLNEKFTKFEMFSILVAAVCHDAGHDGFNNIYNVKAETPLGILFKDQSVMETHHCSVAISILSRDECNLFHKISDTDIKKMWTLIIKLILSTDMAHHFNLVKTAGEILDKKEYNINVPEHRLLTMQLVLKVADISNVSRPFTLADKWCDVLNQEFFRQGDHEKQQGIGLTSPLNDREHPDKPKSQIGFYNFICIPLYQTLARMCPELIVNVNSVKANLEVWKSMMPPPKPEETK</sequence>
<proteinExistence type="predicted"/>
<keyword evidence="10" id="KW-1185">Reference proteome</keyword>
<dbReference type="InterPro" id="IPR003018">
    <property type="entry name" value="GAF"/>
</dbReference>
<accession>A0A1J4KSU4</accession>
<dbReference type="CDD" id="cd00077">
    <property type="entry name" value="HDc"/>
    <property type="match status" value="1"/>
</dbReference>
<dbReference type="InterPro" id="IPR023088">
    <property type="entry name" value="PDEase"/>
</dbReference>
<dbReference type="GeneID" id="94832999"/>
<feature type="binding site" evidence="6">
    <location>
        <position position="926"/>
    </location>
    <ligand>
        <name>Zn(2+)</name>
        <dbReference type="ChEBI" id="CHEBI:29105"/>
        <label>1</label>
    </ligand>
</feature>
<feature type="region of interest" description="Disordered" evidence="7">
    <location>
        <begin position="1103"/>
        <end position="1122"/>
    </location>
</feature>
<feature type="region of interest" description="Disordered" evidence="7">
    <location>
        <begin position="109"/>
        <end position="135"/>
    </location>
</feature>
<feature type="binding site" evidence="6">
    <location>
        <position position="962"/>
    </location>
    <ligand>
        <name>Zn(2+)</name>
        <dbReference type="ChEBI" id="CHEBI:29105"/>
        <label>1</label>
    </ligand>
</feature>
<feature type="binding site" evidence="5">
    <location>
        <position position="1074"/>
    </location>
    <ligand>
        <name>AMP</name>
        <dbReference type="ChEBI" id="CHEBI:456215"/>
    </ligand>
</feature>
<comment type="caution">
    <text evidence="9">The sequence shown here is derived from an EMBL/GenBank/DDBJ whole genome shotgun (WGS) entry which is preliminary data.</text>
</comment>
<dbReference type="GO" id="GO:0007165">
    <property type="term" value="P:signal transduction"/>
    <property type="evidence" value="ECO:0007669"/>
    <property type="project" value="InterPro"/>
</dbReference>
<feature type="binding site" evidence="5">
    <location>
        <position position="1126"/>
    </location>
    <ligand>
        <name>AMP</name>
        <dbReference type="ChEBI" id="CHEBI:456215"/>
    </ligand>
</feature>
<dbReference type="InterPro" id="IPR002073">
    <property type="entry name" value="PDEase_catalytic_dom"/>
</dbReference>
<dbReference type="PRINTS" id="PR00387">
    <property type="entry name" value="PDIESTERASE1"/>
</dbReference>
<dbReference type="PANTHER" id="PTHR11347">
    <property type="entry name" value="CYCLIC NUCLEOTIDE PHOSPHODIESTERASE"/>
    <property type="match status" value="1"/>
</dbReference>
<dbReference type="Pfam" id="PF01590">
    <property type="entry name" value="GAF"/>
    <property type="match status" value="2"/>
</dbReference>
<dbReference type="SUPFAM" id="SSF55781">
    <property type="entry name" value="GAF domain-like"/>
    <property type="match status" value="4"/>
</dbReference>
<keyword evidence="2 6" id="KW-0479">Metal-binding</keyword>
<dbReference type="Pfam" id="PF00233">
    <property type="entry name" value="PDEase_I"/>
    <property type="match status" value="1"/>
</dbReference>
<dbReference type="Gene3D" id="3.30.450.40">
    <property type="match status" value="4"/>
</dbReference>
<keyword evidence="1" id="KW-0140">cGMP</keyword>
<evidence type="ECO:0000256" key="7">
    <source>
        <dbReference type="SAM" id="MobiDB-lite"/>
    </source>
</evidence>
<dbReference type="InterPro" id="IPR036971">
    <property type="entry name" value="PDEase_catalytic_dom_sf"/>
</dbReference>
<evidence type="ECO:0000256" key="1">
    <source>
        <dbReference type="ARBA" id="ARBA00022535"/>
    </source>
</evidence>
<evidence type="ECO:0000256" key="5">
    <source>
        <dbReference type="PIRSR" id="PIRSR623088-2"/>
    </source>
</evidence>
<feature type="binding site" evidence="5">
    <location>
        <position position="963"/>
    </location>
    <ligand>
        <name>AMP</name>
        <dbReference type="ChEBI" id="CHEBI:456215"/>
    </ligand>
</feature>
<evidence type="ECO:0000256" key="3">
    <source>
        <dbReference type="ARBA" id="ARBA00022801"/>
    </source>
</evidence>
<feature type="domain" description="PDEase" evidence="8">
    <location>
        <begin position="844"/>
        <end position="1169"/>
    </location>
</feature>
<dbReference type="SMART" id="SM00065">
    <property type="entry name" value="GAF"/>
    <property type="match status" value="2"/>
</dbReference>
<dbReference type="OrthoDB" id="295473at2759"/>
<dbReference type="PROSITE" id="PS51845">
    <property type="entry name" value="PDEASE_I_2"/>
    <property type="match status" value="1"/>
</dbReference>
<dbReference type="RefSeq" id="XP_068367497.1">
    <property type="nucleotide sequence ID" value="XM_068498295.1"/>
</dbReference>
<name>A0A1J4KSU4_9EUKA</name>
<keyword evidence="3" id="KW-0378">Hydrolase</keyword>
<dbReference type="AlphaFoldDB" id="A0A1J4KSU4"/>
<reference evidence="9" key="1">
    <citation type="submission" date="2016-10" db="EMBL/GenBank/DDBJ databases">
        <authorList>
            <person name="Benchimol M."/>
            <person name="Almeida L.G."/>
            <person name="Vasconcelos A.T."/>
            <person name="Perreira-Neves A."/>
            <person name="Rosa I.A."/>
            <person name="Tasca T."/>
            <person name="Bogo M.R."/>
            <person name="de Souza W."/>
        </authorList>
    </citation>
    <scope>NUCLEOTIDE SEQUENCE [LARGE SCALE GENOMIC DNA]</scope>
    <source>
        <strain evidence="9">K</strain>
    </source>
</reference>
<feature type="binding site" evidence="6">
    <location>
        <position position="1074"/>
    </location>
    <ligand>
        <name>Zn(2+)</name>
        <dbReference type="ChEBI" id="CHEBI:29105"/>
        <label>1</label>
    </ligand>
</feature>
<protein>
    <submittedName>
        <fullName evidence="9">3'5'-cyclic nucleotide phosphodiesterase family protein</fullName>
    </submittedName>
</protein>
<dbReference type="SUPFAM" id="SSF109604">
    <property type="entry name" value="HD-domain/PDEase-like"/>
    <property type="match status" value="1"/>
</dbReference>
<feature type="binding site" evidence="6">
    <location>
        <position position="963"/>
    </location>
    <ligand>
        <name>Zn(2+)</name>
        <dbReference type="ChEBI" id="CHEBI:29105"/>
        <label>1</label>
    </ligand>
</feature>